<reference evidence="1" key="1">
    <citation type="submission" date="2022-04" db="EMBL/GenBank/DDBJ databases">
        <title>Chromosome-scale genome assembly of Holotrichia oblita Faldermann.</title>
        <authorList>
            <person name="Rongchong L."/>
        </authorList>
    </citation>
    <scope>NUCLEOTIDE SEQUENCE</scope>
    <source>
        <strain evidence="1">81SQS9</strain>
    </source>
</reference>
<keyword evidence="1" id="KW-0675">Receptor</keyword>
<proteinExistence type="predicted"/>
<gene>
    <name evidence="1" type="ORF">MML48_2g00007940</name>
</gene>
<dbReference type="EMBL" id="CM043016">
    <property type="protein sequence ID" value="KAI4466609.1"/>
    <property type="molecule type" value="Genomic_DNA"/>
</dbReference>
<evidence type="ECO:0000313" key="1">
    <source>
        <dbReference type="EMBL" id="KAI4466609.1"/>
    </source>
</evidence>
<keyword evidence="2" id="KW-1185">Reference proteome</keyword>
<dbReference type="Proteomes" id="UP001056778">
    <property type="component" value="Chromosome 2"/>
</dbReference>
<organism evidence="1 2">
    <name type="scientific">Holotrichia oblita</name>
    <name type="common">Chafer beetle</name>
    <dbReference type="NCBI Taxonomy" id="644536"/>
    <lineage>
        <taxon>Eukaryota</taxon>
        <taxon>Metazoa</taxon>
        <taxon>Ecdysozoa</taxon>
        <taxon>Arthropoda</taxon>
        <taxon>Hexapoda</taxon>
        <taxon>Insecta</taxon>
        <taxon>Pterygota</taxon>
        <taxon>Neoptera</taxon>
        <taxon>Endopterygota</taxon>
        <taxon>Coleoptera</taxon>
        <taxon>Polyphaga</taxon>
        <taxon>Scarabaeiformia</taxon>
        <taxon>Scarabaeidae</taxon>
        <taxon>Melolonthinae</taxon>
        <taxon>Holotrichia</taxon>
    </lineage>
</organism>
<accession>A0ACB9TIU3</accession>
<name>A0ACB9TIU3_HOLOL</name>
<comment type="caution">
    <text evidence="1">The sequence shown here is derived from an EMBL/GenBank/DDBJ whole genome shotgun (WGS) entry which is preliminary data.</text>
</comment>
<evidence type="ECO:0000313" key="2">
    <source>
        <dbReference type="Proteomes" id="UP001056778"/>
    </source>
</evidence>
<sequence>MADRNQGKRVKASEASELFNINVSVMLFSRKSKDHLVRCNVLTYWQSTLSGLIQPRNVYDSLIPLHLITKCVGLSPFNYNILNEKPLYQTSLLGSSYSFAIMILFVGYYIYAVEERDESTDSNKVARSIDMYHLYGSIIVMSACIILNSYHQKTLIQAVKSLNEADLNMAGYSSKISWKKSRNLIFGYFSITLAVLITCEMLNCTMFLRQVGTLTTYCLLMCYIPMVINSFAEAQFVSYILLLKQRFAILNDELRSLITQKKYLPTVKITKVGPVINREENRPKPIAKSLICVRQMHSQLCEIGALLNKSFSLQILLNTGDVFIGFTTLAYYCFDGCMKLYLNEDGSNLYNTVTTGVWTLVKLSRLLTLTLSCSIVKNEAHLAGHIIYKIDNRYESELSSEIYSFGKQIIHWNLKFTAFNFFDVDMSLFYAVVSSATTYLMILLQLDIANKQIEKSMEINRLKNECVNYQRSYILLILIVFIHIVLISVNVAIFVRHNYEGWSSNRVHISLTSANAILVGVIAISNIYYEEYILTGLQYLFIVENKSNFKYSRLTWSILSFTAIFTLMTLTSYIAHYLIHFSQELNLLEFIITAVPSLIKNVYICQFTVYIFLIYLNLKTLNYNLARIKNVEAKQEIVEMRRMHELLCFCGRFFNRGFSVQILLITASDFVIFVINVYYCYNKFVRGYFKRDTNVFEPVLLAFFSTQILFRIIIVSAICFIAEQQFKQSMVLCFKTGLLHDKKVTNEVNLFVQQIEHWNFHFDAMEFFKIDMTLVSSIIRSAMMFLLIFIQLDGTN</sequence>
<protein>
    <submittedName>
        <fullName evidence="1">Invertebrate gustatory receptor</fullName>
    </submittedName>
</protein>